<accession>A6KNV6</accession>
<dbReference type="AlphaFoldDB" id="A6KNV6"/>
<dbReference type="EMBL" id="CH474076">
    <property type="protein sequence ID" value="EDL87997.1"/>
    <property type="molecule type" value="Genomic_DNA"/>
</dbReference>
<protein>
    <submittedName>
        <fullName evidence="1">RCG56853, isoform CRA_c</fullName>
    </submittedName>
</protein>
<evidence type="ECO:0000313" key="2">
    <source>
        <dbReference type="Proteomes" id="UP000234681"/>
    </source>
</evidence>
<reference evidence="2" key="1">
    <citation type="submission" date="2005-09" db="EMBL/GenBank/DDBJ databases">
        <authorList>
            <person name="Mural R.J."/>
            <person name="Li P.W."/>
            <person name="Adams M.D."/>
            <person name="Amanatides P.G."/>
            <person name="Baden-Tillson H."/>
            <person name="Barnstead M."/>
            <person name="Chin S.H."/>
            <person name="Dew I."/>
            <person name="Evans C.A."/>
            <person name="Ferriera S."/>
            <person name="Flanigan M."/>
            <person name="Fosler C."/>
            <person name="Glodek A."/>
            <person name="Gu Z."/>
            <person name="Holt R.A."/>
            <person name="Jennings D."/>
            <person name="Kraft C.L."/>
            <person name="Lu F."/>
            <person name="Nguyen T."/>
            <person name="Nusskern D.R."/>
            <person name="Pfannkoch C.M."/>
            <person name="Sitter C."/>
            <person name="Sutton G.G."/>
            <person name="Venter J.C."/>
            <person name="Wang Z."/>
            <person name="Woodage T."/>
            <person name="Zheng X.H."/>
            <person name="Zhong F."/>
        </authorList>
    </citation>
    <scope>NUCLEOTIDE SEQUENCE [LARGE SCALE GENOMIC DNA]</scope>
    <source>
        <strain>BN</strain>
        <strain evidence="2">Sprague-Dawley</strain>
    </source>
</reference>
<gene>
    <name evidence="1" type="ORF">rCG_56853</name>
</gene>
<name>A6KNV6_RAT</name>
<sequence length="96" mass="10756">MFGRTENRKIFFEGLGTYVKRSTQLLGVETGKPNFTEKRCSDDQTTCKLESVPGLLVAFVTISLVEVDFSHLCSFKYLLTHVAVSSSRKNSPVHQV</sequence>
<proteinExistence type="predicted"/>
<dbReference type="Proteomes" id="UP000234681">
    <property type="component" value="Chromosome X"/>
</dbReference>
<evidence type="ECO:0000313" key="1">
    <source>
        <dbReference type="EMBL" id="EDL87997.1"/>
    </source>
</evidence>
<organism evidence="1 2">
    <name type="scientific">Rattus norvegicus</name>
    <name type="common">Rat</name>
    <dbReference type="NCBI Taxonomy" id="10116"/>
    <lineage>
        <taxon>Eukaryota</taxon>
        <taxon>Metazoa</taxon>
        <taxon>Chordata</taxon>
        <taxon>Craniata</taxon>
        <taxon>Vertebrata</taxon>
        <taxon>Euteleostomi</taxon>
        <taxon>Mammalia</taxon>
        <taxon>Eutheria</taxon>
        <taxon>Euarchontoglires</taxon>
        <taxon>Glires</taxon>
        <taxon>Rodentia</taxon>
        <taxon>Myomorpha</taxon>
        <taxon>Muroidea</taxon>
        <taxon>Muridae</taxon>
        <taxon>Murinae</taxon>
        <taxon>Rattus</taxon>
    </lineage>
</organism>